<sequence>MMQMEDNFHISIKHSKSSVDTATVDINGKEYYIHSLYDPIAEAKRWVSNIELKEGSIFVVFGLGLGYHIIELCKLLDNSSKVIVIEPSKELIDIFIKKNGLNDLISNGQLIICNASLKTEIYNVLSNSITYDAIDRVYLYVFGQYGNLFKESYNVFLEAFKECINAKRIDINTSLFFAERWQKNVILNLPYVIDSVPFKGLINMFKNRPGIIISAGPSLNKNIELLKEAKNKAVLMAVGTSVKALLKHNIIPDFVVAIDGSVGNYKHFKNIEVDCPLVYDLYLYPEIVEEYKGPKIISVSSCPYTPWIAKELDEDFGFINAGPTVANMAFDFARQLGCNPIIFVGQDLAYTDNKTHADGTTYEGQRIENPESENYIYVDDIYGNKVLSSKAFLSFKTWFEDQIYQHPDRTYIDATEGGAYIKGTKIMTLRDVINKYCYSTIDVKKALNEYFSTFNGYRKENIQKLVSDLKDIEKQIEKLEPLCERGEKLSKRLLDVYKKNIGYDAGKLLKDLDKIDKEIKEYKDGLGFLSIMLHVVAFKVTKGFEPQDNETEKEKGIRVSNMSFALYNGMLTAMQEIKPYLARCIENIQSKYLK</sequence>
<reference evidence="2 3" key="1">
    <citation type="submission" date="2019-08" db="EMBL/GenBank/DDBJ databases">
        <title>Calorimonas adulescens gen. nov., sp. nov., an anaerobic thermophilic bacterium from Sakhalin hot spring.</title>
        <authorList>
            <person name="Khomyakova M.A."/>
            <person name="Merkel A.Y."/>
            <person name="Novikov A."/>
            <person name="Bonch-Osmolovskaya E.A."/>
            <person name="Slobodkin A.I."/>
        </authorList>
    </citation>
    <scope>NUCLEOTIDE SEQUENCE [LARGE SCALE GENOMIC DNA]</scope>
    <source>
        <strain evidence="2 3">A05MB</strain>
    </source>
</reference>
<dbReference type="PANTHER" id="PTHR41786:SF1">
    <property type="entry name" value="6-HYDROXYMETHYLPTERIN DIPHOSPHOKINASE MPTE-LIKE DOMAIN-CONTAINING PROTEIN"/>
    <property type="match status" value="1"/>
</dbReference>
<accession>A0A5D8QDE3</accession>
<dbReference type="SUPFAM" id="SSF53335">
    <property type="entry name" value="S-adenosyl-L-methionine-dependent methyltransferases"/>
    <property type="match status" value="1"/>
</dbReference>
<name>A0A5D8QDE3_9THEO</name>
<evidence type="ECO:0000313" key="3">
    <source>
        <dbReference type="Proteomes" id="UP000322976"/>
    </source>
</evidence>
<evidence type="ECO:0000259" key="1">
    <source>
        <dbReference type="Pfam" id="PF01973"/>
    </source>
</evidence>
<protein>
    <submittedName>
        <fullName evidence="2">Motility associated factor glycosyltransferase family protein</fullName>
    </submittedName>
</protein>
<dbReference type="Pfam" id="PF01973">
    <property type="entry name" value="MptE-like"/>
    <property type="match status" value="1"/>
</dbReference>
<keyword evidence="3" id="KW-1185">Reference proteome</keyword>
<comment type="caution">
    <text evidence="2">The sequence shown here is derived from an EMBL/GenBank/DDBJ whole genome shotgun (WGS) entry which is preliminary data.</text>
</comment>
<dbReference type="InterPro" id="IPR002826">
    <property type="entry name" value="MptE-like"/>
</dbReference>
<dbReference type="PANTHER" id="PTHR41786">
    <property type="entry name" value="MOTILITY ACCESSORY FACTOR MAF"/>
    <property type="match status" value="1"/>
</dbReference>
<keyword evidence="2" id="KW-0808">Transferase</keyword>
<feature type="domain" description="6-hydroxymethylpterin diphosphokinase MptE-like" evidence="1">
    <location>
        <begin position="183"/>
        <end position="352"/>
    </location>
</feature>
<proteinExistence type="predicted"/>
<organism evidence="2 3">
    <name type="scientific">Calorimonas adulescens</name>
    <dbReference type="NCBI Taxonomy" id="2606906"/>
    <lineage>
        <taxon>Bacteria</taxon>
        <taxon>Bacillati</taxon>
        <taxon>Bacillota</taxon>
        <taxon>Clostridia</taxon>
        <taxon>Thermoanaerobacterales</taxon>
        <taxon>Thermoanaerobacteraceae</taxon>
        <taxon>Calorimonas</taxon>
    </lineage>
</organism>
<gene>
    <name evidence="2" type="ORF">FWJ32_06700</name>
</gene>
<dbReference type="Proteomes" id="UP000322976">
    <property type="component" value="Unassembled WGS sequence"/>
</dbReference>
<dbReference type="GO" id="GO:0016740">
    <property type="term" value="F:transferase activity"/>
    <property type="evidence" value="ECO:0007669"/>
    <property type="project" value="UniProtKB-KW"/>
</dbReference>
<dbReference type="EMBL" id="VTPS01000008">
    <property type="protein sequence ID" value="TZE82174.1"/>
    <property type="molecule type" value="Genomic_DNA"/>
</dbReference>
<dbReference type="AlphaFoldDB" id="A0A5D8QDE3"/>
<evidence type="ECO:0000313" key="2">
    <source>
        <dbReference type="EMBL" id="TZE82174.1"/>
    </source>
</evidence>
<dbReference type="InterPro" id="IPR029063">
    <property type="entry name" value="SAM-dependent_MTases_sf"/>
</dbReference>